<evidence type="ECO:0000259" key="5">
    <source>
        <dbReference type="Pfam" id="PF24547"/>
    </source>
</evidence>
<dbReference type="Pfam" id="PF24547">
    <property type="entry name" value="DUF7601"/>
    <property type="match status" value="5"/>
</dbReference>
<feature type="transmembrane region" description="Helical" evidence="2">
    <location>
        <begin position="2579"/>
        <end position="2600"/>
    </location>
</feature>
<evidence type="ECO:0000313" key="7">
    <source>
        <dbReference type="Proteomes" id="UP001597156"/>
    </source>
</evidence>
<feature type="domain" description="DUF7601" evidence="5">
    <location>
        <begin position="2088"/>
        <end position="2208"/>
    </location>
</feature>
<comment type="caution">
    <text evidence="6">The sequence shown here is derived from an EMBL/GenBank/DDBJ whole genome shotgun (WGS) entry which is preliminary data.</text>
</comment>
<dbReference type="Gene3D" id="2.60.40.1140">
    <property type="entry name" value="Collagen-binding surface protein Cna, B-type domain"/>
    <property type="match status" value="7"/>
</dbReference>
<proteinExistence type="predicted"/>
<feature type="domain" description="DUF7601" evidence="5">
    <location>
        <begin position="2352"/>
        <end position="2474"/>
    </location>
</feature>
<dbReference type="Pfam" id="PF17802">
    <property type="entry name" value="SpaA"/>
    <property type="match status" value="1"/>
</dbReference>
<feature type="domain" description="Putative adhesive" evidence="4">
    <location>
        <begin position="35"/>
        <end position="163"/>
    </location>
</feature>
<feature type="compositionally biased region" description="Basic and acidic residues" evidence="1">
    <location>
        <begin position="264"/>
        <end position="281"/>
    </location>
</feature>
<feature type="domain" description="DUF7601" evidence="5">
    <location>
        <begin position="1934"/>
        <end position="2045"/>
    </location>
</feature>
<dbReference type="EMBL" id="JBHTLH010000037">
    <property type="protein sequence ID" value="MFD1125701.1"/>
    <property type="molecule type" value="Genomic_DNA"/>
</dbReference>
<keyword evidence="2" id="KW-0812">Transmembrane</keyword>
<evidence type="ECO:0000259" key="3">
    <source>
        <dbReference type="Pfam" id="PF17802"/>
    </source>
</evidence>
<evidence type="ECO:0000256" key="1">
    <source>
        <dbReference type="SAM" id="MobiDB-lite"/>
    </source>
</evidence>
<feature type="region of interest" description="Disordered" evidence="1">
    <location>
        <begin position="207"/>
        <end position="318"/>
    </location>
</feature>
<dbReference type="InterPro" id="IPR055382">
    <property type="entry name" value="DUF7601"/>
</dbReference>
<feature type="compositionally biased region" description="Polar residues" evidence="1">
    <location>
        <begin position="296"/>
        <end position="305"/>
    </location>
</feature>
<protein>
    <submittedName>
        <fullName evidence="6">Adhesive domain-containing protein</fullName>
    </submittedName>
</protein>
<evidence type="ECO:0000256" key="2">
    <source>
        <dbReference type="SAM" id="Phobius"/>
    </source>
</evidence>
<feature type="compositionally biased region" description="Basic and acidic residues" evidence="1">
    <location>
        <begin position="209"/>
        <end position="222"/>
    </location>
</feature>
<feature type="domain" description="SpaA-like prealbumin fold" evidence="3">
    <location>
        <begin position="1363"/>
        <end position="1451"/>
    </location>
</feature>
<dbReference type="Gene3D" id="2.60.40.10">
    <property type="entry name" value="Immunoglobulins"/>
    <property type="match status" value="1"/>
</dbReference>
<dbReference type="Pfam" id="PF20602">
    <property type="entry name" value="pAdhesive_8"/>
    <property type="match status" value="1"/>
</dbReference>
<keyword evidence="7" id="KW-1185">Reference proteome</keyword>
<gene>
    <name evidence="6" type="ORF">ACFQ22_10110</name>
</gene>
<feature type="compositionally biased region" description="Polar residues" evidence="1">
    <location>
        <begin position="2513"/>
        <end position="2524"/>
    </location>
</feature>
<evidence type="ECO:0000259" key="4">
    <source>
        <dbReference type="Pfam" id="PF20602"/>
    </source>
</evidence>
<keyword evidence="2" id="KW-1133">Transmembrane helix</keyword>
<name>A0ABW3PQC9_9LACO</name>
<feature type="domain" description="DUF7601" evidence="5">
    <location>
        <begin position="1466"/>
        <end position="1593"/>
    </location>
</feature>
<reference evidence="7" key="1">
    <citation type="journal article" date="2019" name="Int. J. Syst. Evol. Microbiol.">
        <title>The Global Catalogue of Microorganisms (GCM) 10K type strain sequencing project: providing services to taxonomists for standard genome sequencing and annotation.</title>
        <authorList>
            <consortium name="The Broad Institute Genomics Platform"/>
            <consortium name="The Broad Institute Genome Sequencing Center for Infectious Disease"/>
            <person name="Wu L."/>
            <person name="Ma J."/>
        </authorList>
    </citation>
    <scope>NUCLEOTIDE SEQUENCE [LARGE SCALE GENOMIC DNA]</scope>
    <source>
        <strain evidence="7">CCUG 71848</strain>
    </source>
</reference>
<feature type="domain" description="DUF7601" evidence="5">
    <location>
        <begin position="2219"/>
        <end position="2343"/>
    </location>
</feature>
<dbReference type="InterPro" id="IPR041033">
    <property type="entry name" value="SpaA_PFL_dom_1"/>
</dbReference>
<dbReference type="InterPro" id="IPR046767">
    <property type="entry name" value="pAdhesive_8"/>
</dbReference>
<dbReference type="Proteomes" id="UP001597156">
    <property type="component" value="Unassembled WGS sequence"/>
</dbReference>
<organism evidence="6 7">
    <name type="scientific">Lentilactobacillus raoultii</name>
    <dbReference type="NCBI Taxonomy" id="1987503"/>
    <lineage>
        <taxon>Bacteria</taxon>
        <taxon>Bacillati</taxon>
        <taxon>Bacillota</taxon>
        <taxon>Bacilli</taxon>
        <taxon>Lactobacillales</taxon>
        <taxon>Lactobacillaceae</taxon>
        <taxon>Lentilactobacillus</taxon>
    </lineage>
</organism>
<feature type="region of interest" description="Disordered" evidence="1">
    <location>
        <begin position="2485"/>
        <end position="2524"/>
    </location>
</feature>
<evidence type="ECO:0000313" key="6">
    <source>
        <dbReference type="EMBL" id="MFD1125701.1"/>
    </source>
</evidence>
<dbReference type="RefSeq" id="WP_162919724.1">
    <property type="nucleotide sequence ID" value="NZ_JBHTLH010000037.1"/>
</dbReference>
<sequence length="2611" mass="290912">MKFLSKKLIIQIVGVLTLLFGNFLTAGQALAEAAKPGDVSVSQAALVNEREQLINQTKVGEKAKLSFNLTVGSRSKNGKVRFNYDDQLLKIKPRRYRYANGATRVVITIGADESEIRWRGADGRVTVPVSLPTTFRRPADQLALKLTIAGQKIQLPAISVLKKSADLKQEKAATAGDLKSANQFETMQQQEQAEAAQKASQQQQQQAYLEKKQAADQKKAAEKQQQAIAESKKQQRSADNQQSVKTPKATADSVKSQSSSSESTLKESVTDSRKAIEKTAEADDEGEPPAGPTAGVQESSKSQSAVKRVFTRSDESEGTRSINELVKNYFFDKISYTIHQDGNSSTHDLPTGENSGNVQIPETIRGSDSVDLHWEWSTGNIEDKNAFPADQRIQDGDYYEFDLKGFKYDYGQNERIKQPIVASQNNRRVGYFIMTPTDDPGVQKIRIVFTPGELANTDVRYSTNLSTTFDESKEEIHFGQVAEDGGGVQVAKASIDIRKDGNWNTQIVDGKEYNDYSKVKWTSVFNVKRSEGQDQRGASKVVLLDQFEQRGGYDNSGKFEYEIEGIKDGKKVSSQAKPVVERDGTSKTARFTFNAADIFEDPEVVITKITLTHTASIWNLNNDLYENQIRVESCQIGNDKVQTDWAEASVKNTKDHLQKTMDILPGGIVQAKVRFAVDADDDIAKLTLTDKVLSQKFKYDEASFKLFALNASGRYEQVNLDELSNWRIADDGHSFEIKFKEEVKPKTGRQVYRLEYQLKPDGATNEDYNPLTNQVRWKDKEYAEKKTYKTANEKTATGKWVSGTFDDDTDWDKMTTSWRIGVNLLDRDINFPVEIVDFDAANANTANYLKYQQFFDNFKQADADRLKDYLDFQYLPTGSGTHRSIAYYYDAESGKYYWGNQDDQSKREAFEISYNEGKMTIQVKSNPNTAGEGERASRKFYVKLSQVPIDTEKLHQALESDKAPERLSNSASVKFDGEKKQYYSASVPIPELIAENISKRGQLDENFQDPDHRYINWEVAINYQNYLIPEVLKGGIHIHDIFGPDKMINKSGTSSTSANLQDLSGFKESLKVSVANLSGDGSELVGDRQQLSPADYKIEDLKIDTKPGDSLTDLTCRFILTESGKKIVEDTGKHVFVFEYQTKANLNKQSDELSHLGKWVFHNQVKMTKGEGAEAKSLETKAEVGYADNGYLLHKYGKLEKITPNNQELSGIKWTNLINGEGKTISGDHIKIVDQLKSVNHAHLNTDDPAYQPKLYYAKRTLDKESQTVYYEPDMDREFPADKYNISYSDDLLTMTIDFKDDDGKFKIDAPLMLVYHTVINDGSAGSEYGNTITLHVGEKKFTDGSVIGSNIESGASFKQFGVNIKKTNRNGVPLPGVIFNLETTTKQDPNDWQTVKGTDGQAITATTNEDGVASFAGLGTKDVYRVVEAKGNDDHYFTNFISETITFEKAEDYLYHVQAKNPYKGDLEIHKQVNSTDPSHANDPFEFHLRARDNDGNYPKPNPLGPSGTDGQLPDFGYEIYEGDQQVTSGTVTFGDESNTLAKLPAIKDNQHIVIKGLPQNLLYQVEEINSTTFKTSHETNNLTAKINQENQTGKRTDLLQLQQGKGTNPGIITFTNRFDTEEKPAEFKFTKRLKDPSTESDRQKPFEFKLALYSSTNELMDYDGRIKGVKVTADGTTRTDVWFDFKDGQATHWATSSDGAADQKITLADGESYEKIMLPNESRLKLFEKTDDQYSLVSYQLDDGNQVKPADQEGDFHAVGPIEATHQSVTVINEQRENQLAFSKSVMGQLGDLKAFNFEIEAANEKTLAAIKEKTFAVSIVNATTGRPINTGKVTFDKNGQASRIKLGELNEEPLTLQDGQKLILSGLPTDATHFKVTEKINASDPQLNFETTYSVAGGEVQSGRVAGIELNTGKVPNLIAFTNTIEDYVPLIVKKTVSGGAPKDQKFEFDMTIAPSERLKASKVEFNGQLMTADQQVTKVKLIFNRQKDGSYRLDDQKIRLSADEWLMVYVPTGTKVTISERVPDDYRVSHRYDGQTKDGSTAVLTIRKQACYHELIFNNHLPTTSLKLTKQLRDVTPSGKLLTAADFDLEFEFDLEVTDNRDNHLTGQFEIRHYDANNQLKTGEISFKDGQLVNVKLGELTTNKLILKGAEHVVILGLPDKATVTATEKARQDFSASYQVSGKEERPGNVATSQLHETNSVTNELRFINTKLATNLKLSKQVVDKAGKPVTHQQTFAFQISADPALNQSYRAIKQTADGQQHLVTVDFENGQSIVHLKSQESLTMIGLSSQSRYQISEELVTGFRPSYRLDETADEIAGLATPKFQLTTNQQRVVRFTNQLDEVPATGSLVVHKFVNQLGDRSRSFNFELQLTDGLGQPINQNLSAVKWQAGKRQPINLQFANGSTNFELAHGDSIRLNLPLGSIYRIKEQLAGLEDYTVTATRNGKQADTEIVTGQIDSDGEQVAYHNDRQIALADQAISPEEGVESTLKPDTGSLVTPDKSVGGTAATGTDSQYAPTGQTHFQRYPIVDYPLTSTPVSAGGASGLPASMPGSLPSNGYTPKGMLPQTDEKTDWWLTMIGLGLLLILMGGGYYCYRQRKSKRTDRS</sequence>
<dbReference type="InterPro" id="IPR013783">
    <property type="entry name" value="Ig-like_fold"/>
</dbReference>
<accession>A0ABW3PQC9</accession>
<keyword evidence="2" id="KW-0472">Membrane</keyword>
<dbReference type="NCBIfam" id="TIGR01167">
    <property type="entry name" value="LPXTG_anchor"/>
    <property type="match status" value="1"/>
</dbReference>
<feature type="compositionally biased region" description="Low complexity" evidence="1">
    <location>
        <begin position="253"/>
        <end position="263"/>
    </location>
</feature>